<protein>
    <submittedName>
        <fullName evidence="1">Kinase</fullName>
    </submittedName>
</protein>
<sequence length="308" mass="35351">MTIDTFINTHRLPSGFKTIVTEHFIPLAKEIVSHHGGAKIPYFVGINGCQGSGKSTLSEFLKSYIEAEFSMKVVIMSLDDFYYSQADRSILARDVHPLFQTRGVPGTHDTQLAKTALQNLKANHLPVTIPRFNKATDNPFPKKEWTQLDSTVDIVIFEGWCWGVEAQEHKALATPVNLMEERKDSLGLWRNYINNQLNIHYKPLYQFMDLWVMFKAPSFDDVYTWRLEQEQKLITSLEDSGDKQKANGVMNPQQILDFIQHYQRLTEHCLDTLPAKCNHVFELDKDRNIIAHVKSADKVVDNIGEVKE</sequence>
<name>A0ABS9D9C7_9ALTE</name>
<dbReference type="EMBL" id="JAKGAS010000006">
    <property type="protein sequence ID" value="MCF2948992.1"/>
    <property type="molecule type" value="Genomic_DNA"/>
</dbReference>
<keyword evidence="1" id="KW-0418">Kinase</keyword>
<evidence type="ECO:0000313" key="1">
    <source>
        <dbReference type="EMBL" id="MCF2948992.1"/>
    </source>
</evidence>
<evidence type="ECO:0000313" key="2">
    <source>
        <dbReference type="Proteomes" id="UP001521137"/>
    </source>
</evidence>
<proteinExistence type="predicted"/>
<dbReference type="Proteomes" id="UP001521137">
    <property type="component" value="Unassembled WGS sequence"/>
</dbReference>
<dbReference type="Gene3D" id="3.40.50.300">
    <property type="entry name" value="P-loop containing nucleotide triphosphate hydrolases"/>
    <property type="match status" value="1"/>
</dbReference>
<reference evidence="1 2" key="1">
    <citation type="submission" date="2022-01" db="EMBL/GenBank/DDBJ databases">
        <title>Paraglaciecola sp. G1-23.</title>
        <authorList>
            <person name="Jin M.S."/>
            <person name="Han D.M."/>
            <person name="Kim H.M."/>
            <person name="Jeon C.O."/>
        </authorList>
    </citation>
    <scope>NUCLEOTIDE SEQUENCE [LARGE SCALE GENOMIC DNA]</scope>
    <source>
        <strain evidence="1 2">G1-23</strain>
    </source>
</reference>
<dbReference type="SUPFAM" id="SSF52540">
    <property type="entry name" value="P-loop containing nucleoside triphosphate hydrolases"/>
    <property type="match status" value="1"/>
</dbReference>
<organism evidence="1 2">
    <name type="scientific">Paraglaciecola algarum</name>
    <dbReference type="NCBI Taxonomy" id="3050085"/>
    <lineage>
        <taxon>Bacteria</taxon>
        <taxon>Pseudomonadati</taxon>
        <taxon>Pseudomonadota</taxon>
        <taxon>Gammaproteobacteria</taxon>
        <taxon>Alteromonadales</taxon>
        <taxon>Alteromonadaceae</taxon>
        <taxon>Paraglaciecola</taxon>
    </lineage>
</organism>
<keyword evidence="1" id="KW-0808">Transferase</keyword>
<dbReference type="RefSeq" id="WP_235313029.1">
    <property type="nucleotide sequence ID" value="NZ_JAKGAS010000006.1"/>
</dbReference>
<gene>
    <name evidence="1" type="ORF">L0668_12795</name>
</gene>
<accession>A0ABS9D9C7</accession>
<dbReference type="InterPro" id="IPR027417">
    <property type="entry name" value="P-loop_NTPase"/>
</dbReference>
<comment type="caution">
    <text evidence="1">The sequence shown here is derived from an EMBL/GenBank/DDBJ whole genome shotgun (WGS) entry which is preliminary data.</text>
</comment>
<dbReference type="GO" id="GO:0016301">
    <property type="term" value="F:kinase activity"/>
    <property type="evidence" value="ECO:0007669"/>
    <property type="project" value="UniProtKB-KW"/>
</dbReference>
<dbReference type="PANTHER" id="PTHR10285">
    <property type="entry name" value="URIDINE KINASE"/>
    <property type="match status" value="1"/>
</dbReference>
<keyword evidence="2" id="KW-1185">Reference proteome</keyword>